<dbReference type="EMBL" id="BARS01037208">
    <property type="protein sequence ID" value="GAG23714.1"/>
    <property type="molecule type" value="Genomic_DNA"/>
</dbReference>
<name>X0VZ16_9ZZZZ</name>
<reference evidence="1" key="1">
    <citation type="journal article" date="2014" name="Front. Microbiol.">
        <title>High frequency of phylogenetically diverse reductive dehalogenase-homologous genes in deep subseafloor sedimentary metagenomes.</title>
        <authorList>
            <person name="Kawai M."/>
            <person name="Futagami T."/>
            <person name="Toyoda A."/>
            <person name="Takaki Y."/>
            <person name="Nishi S."/>
            <person name="Hori S."/>
            <person name="Arai W."/>
            <person name="Tsubouchi T."/>
            <person name="Morono Y."/>
            <person name="Uchiyama I."/>
            <person name="Ito T."/>
            <person name="Fujiyama A."/>
            <person name="Inagaki F."/>
            <person name="Takami H."/>
        </authorList>
    </citation>
    <scope>NUCLEOTIDE SEQUENCE</scope>
    <source>
        <strain evidence="1">Expedition CK06-06</strain>
    </source>
</reference>
<sequence>MSSLFEYWKHVMKGIHIAVFTLFFSVVIYAQEHQVEEIILVYKSHFDIGYTHLA</sequence>
<protein>
    <submittedName>
        <fullName evidence="1">Uncharacterized protein</fullName>
    </submittedName>
</protein>
<feature type="non-terminal residue" evidence="1">
    <location>
        <position position="54"/>
    </location>
</feature>
<proteinExistence type="predicted"/>
<accession>X0VZ16</accession>
<comment type="caution">
    <text evidence="1">The sequence shown here is derived from an EMBL/GenBank/DDBJ whole genome shotgun (WGS) entry which is preliminary data.</text>
</comment>
<gene>
    <name evidence="1" type="ORF">S01H1_57079</name>
</gene>
<dbReference type="AlphaFoldDB" id="X0VZ16"/>
<organism evidence="1">
    <name type="scientific">marine sediment metagenome</name>
    <dbReference type="NCBI Taxonomy" id="412755"/>
    <lineage>
        <taxon>unclassified sequences</taxon>
        <taxon>metagenomes</taxon>
        <taxon>ecological metagenomes</taxon>
    </lineage>
</organism>
<evidence type="ECO:0000313" key="1">
    <source>
        <dbReference type="EMBL" id="GAG23714.1"/>
    </source>
</evidence>